<organism evidence="1 2">
    <name type="scientific">Thioploca ingrica</name>
    <dbReference type="NCBI Taxonomy" id="40754"/>
    <lineage>
        <taxon>Bacteria</taxon>
        <taxon>Pseudomonadati</taxon>
        <taxon>Pseudomonadota</taxon>
        <taxon>Gammaproteobacteria</taxon>
        <taxon>Thiotrichales</taxon>
        <taxon>Thiotrichaceae</taxon>
        <taxon>Thioploca</taxon>
    </lineage>
</organism>
<evidence type="ECO:0000313" key="1">
    <source>
        <dbReference type="EMBL" id="BAP54343.1"/>
    </source>
</evidence>
<reference evidence="1 2" key="1">
    <citation type="journal article" date="2014" name="ISME J.">
        <title>Ecophysiology of Thioploca ingrica as revealed by the complete genome sequence supplemented with proteomic evidence.</title>
        <authorList>
            <person name="Kojima H."/>
            <person name="Ogura Y."/>
            <person name="Yamamoto N."/>
            <person name="Togashi T."/>
            <person name="Mori H."/>
            <person name="Watanabe T."/>
            <person name="Nemoto F."/>
            <person name="Kurokawa K."/>
            <person name="Hayashi T."/>
            <person name="Fukui M."/>
        </authorList>
    </citation>
    <scope>NUCLEOTIDE SEQUENCE [LARGE SCALE GENOMIC DNA]</scope>
</reference>
<dbReference type="KEGG" id="tig:THII_0046"/>
<evidence type="ECO:0000313" key="2">
    <source>
        <dbReference type="Proteomes" id="UP000031623"/>
    </source>
</evidence>
<dbReference type="Pfam" id="PF01724">
    <property type="entry name" value="DUF29"/>
    <property type="match status" value="1"/>
</dbReference>
<proteinExistence type="predicted"/>
<accession>A0A090AA92</accession>
<name>A0A090AA92_9GAMM</name>
<dbReference type="Gene3D" id="1.20.1220.20">
    <property type="entry name" value="Uncharcterised protein PF01724"/>
    <property type="match status" value="1"/>
</dbReference>
<protein>
    <recommendedName>
        <fullName evidence="3">DUF29 domain-containing protein</fullName>
    </recommendedName>
</protein>
<evidence type="ECO:0008006" key="3">
    <source>
        <dbReference type="Google" id="ProtNLM"/>
    </source>
</evidence>
<dbReference type="PANTHER" id="PTHR34235">
    <property type="entry name" value="SLR1203 PROTEIN-RELATED"/>
    <property type="match status" value="1"/>
</dbReference>
<gene>
    <name evidence="1" type="ORF">THII_0046</name>
</gene>
<dbReference type="AlphaFoldDB" id="A0A090AA92"/>
<dbReference type="Proteomes" id="UP000031623">
    <property type="component" value="Chromosome"/>
</dbReference>
<sequence>MENWTEVYEKDYYTWVARHVELLKKGSFSEIDIEHLIEELEGMARSDKRELESRLIILIAHLLKWPFQLQYLKEQWRGFEGQSGQSTIIEQRTQLESLLDKIPNLKNLFPQMIDQSYPYALKLATKAGRVGNASLLPTLPGCPFSLEPVMSEEFWPE</sequence>
<keyword evidence="2" id="KW-1185">Reference proteome</keyword>
<dbReference type="EMBL" id="AP014633">
    <property type="protein sequence ID" value="BAP54343.1"/>
    <property type="molecule type" value="Genomic_DNA"/>
</dbReference>
<dbReference type="OrthoDB" id="5766125at2"/>
<dbReference type="HOGENOM" id="CLU_116670_0_2_6"/>
<dbReference type="InterPro" id="IPR002636">
    <property type="entry name" value="DUF29"/>
</dbReference>
<dbReference type="STRING" id="40754.THII_0046"/>